<gene>
    <name evidence="2" type="ORF">VKT23_011563</name>
</gene>
<feature type="domain" description="CHAT" evidence="1">
    <location>
        <begin position="7"/>
        <end position="147"/>
    </location>
</feature>
<sequence length="148" mass="16492">MDVHSWVHLACHGGQNTKDRTKSAFFLYNGELELEALMQRSLKNAELAILSACQTATGDEMLPEEAVHLAAGMLTVGYQSVIATMWSIWDKDAPVLVKALYSSLLGDHEGSFGRVDAAYALHDAVKHLRDKIGEEEFERWVPFVHFGM</sequence>
<keyword evidence="3" id="KW-1185">Reference proteome</keyword>
<organism evidence="2 3">
    <name type="scientific">Marasmiellus scandens</name>
    <dbReference type="NCBI Taxonomy" id="2682957"/>
    <lineage>
        <taxon>Eukaryota</taxon>
        <taxon>Fungi</taxon>
        <taxon>Dikarya</taxon>
        <taxon>Basidiomycota</taxon>
        <taxon>Agaricomycotina</taxon>
        <taxon>Agaricomycetes</taxon>
        <taxon>Agaricomycetidae</taxon>
        <taxon>Agaricales</taxon>
        <taxon>Marasmiineae</taxon>
        <taxon>Omphalotaceae</taxon>
        <taxon>Marasmiellus</taxon>
    </lineage>
</organism>
<dbReference type="InterPro" id="IPR024983">
    <property type="entry name" value="CHAT_dom"/>
</dbReference>
<reference evidence="2 3" key="1">
    <citation type="submission" date="2024-01" db="EMBL/GenBank/DDBJ databases">
        <title>A draft genome for the cacao thread blight pathogen Marasmiellus scandens.</title>
        <authorList>
            <person name="Baruah I.K."/>
            <person name="Leung J."/>
            <person name="Bukari Y."/>
            <person name="Amoako-Attah I."/>
            <person name="Meinhardt L.W."/>
            <person name="Bailey B.A."/>
            <person name="Cohen S.P."/>
        </authorList>
    </citation>
    <scope>NUCLEOTIDE SEQUENCE [LARGE SCALE GENOMIC DNA]</scope>
    <source>
        <strain evidence="2 3">GH-19</strain>
    </source>
</reference>
<dbReference type="EMBL" id="JBANRG010000025">
    <property type="protein sequence ID" value="KAK7454050.1"/>
    <property type="molecule type" value="Genomic_DNA"/>
</dbReference>
<comment type="caution">
    <text evidence="2">The sequence shown here is derived from an EMBL/GenBank/DDBJ whole genome shotgun (WGS) entry which is preliminary data.</text>
</comment>
<dbReference type="Proteomes" id="UP001498398">
    <property type="component" value="Unassembled WGS sequence"/>
</dbReference>
<name>A0ABR1JB57_9AGAR</name>
<protein>
    <recommendedName>
        <fullName evidence="1">CHAT domain-containing protein</fullName>
    </recommendedName>
</protein>
<accession>A0ABR1JB57</accession>
<dbReference type="Pfam" id="PF12770">
    <property type="entry name" value="CHAT"/>
    <property type="match status" value="1"/>
</dbReference>
<evidence type="ECO:0000313" key="2">
    <source>
        <dbReference type="EMBL" id="KAK7454050.1"/>
    </source>
</evidence>
<proteinExistence type="predicted"/>
<evidence type="ECO:0000313" key="3">
    <source>
        <dbReference type="Proteomes" id="UP001498398"/>
    </source>
</evidence>
<evidence type="ECO:0000259" key="1">
    <source>
        <dbReference type="Pfam" id="PF12770"/>
    </source>
</evidence>